<protein>
    <recommendedName>
        <fullName evidence="3">CPXCG motif-containing cysteine-rich protein</fullName>
    </recommendedName>
</protein>
<reference evidence="1 2" key="1">
    <citation type="submission" date="2020-08" db="EMBL/GenBank/DDBJ databases">
        <title>Novel species isolated from subtropical streams in China.</title>
        <authorList>
            <person name="Lu H."/>
        </authorList>
    </citation>
    <scope>NUCLEOTIDE SEQUENCE [LARGE SCALE GENOMIC DNA]</scope>
    <source>
        <strain evidence="1 2">KCTC 52442</strain>
    </source>
</reference>
<sequence>MNLIRLEKTMYMPDVEFIKFSCPECGWTIVVPQSSDVIIMHDQCENVCQKPLQSQKISILEAMLSSPMTALSAIKRRVGR</sequence>
<comment type="caution">
    <text evidence="1">The sequence shown here is derived from an EMBL/GenBank/DDBJ whole genome shotgun (WGS) entry which is preliminary data.</text>
</comment>
<evidence type="ECO:0000313" key="2">
    <source>
        <dbReference type="Proteomes" id="UP000643610"/>
    </source>
</evidence>
<dbReference type="RefSeq" id="WP_186892691.1">
    <property type="nucleotide sequence ID" value="NZ_JACOFU010000012.1"/>
</dbReference>
<evidence type="ECO:0000313" key="1">
    <source>
        <dbReference type="EMBL" id="MBC3833647.1"/>
    </source>
</evidence>
<gene>
    <name evidence="1" type="ORF">H8K33_19225</name>
</gene>
<organism evidence="1 2">
    <name type="scientific">Undibacterium amnicola</name>
    <dbReference type="NCBI Taxonomy" id="1834038"/>
    <lineage>
        <taxon>Bacteria</taxon>
        <taxon>Pseudomonadati</taxon>
        <taxon>Pseudomonadota</taxon>
        <taxon>Betaproteobacteria</taxon>
        <taxon>Burkholderiales</taxon>
        <taxon>Oxalobacteraceae</taxon>
        <taxon>Undibacterium</taxon>
    </lineage>
</organism>
<dbReference type="EMBL" id="JACOFU010000012">
    <property type="protein sequence ID" value="MBC3833647.1"/>
    <property type="molecule type" value="Genomic_DNA"/>
</dbReference>
<accession>A0ABR6XXF0</accession>
<name>A0ABR6XXF0_9BURK</name>
<dbReference type="Proteomes" id="UP000643610">
    <property type="component" value="Unassembled WGS sequence"/>
</dbReference>
<keyword evidence="2" id="KW-1185">Reference proteome</keyword>
<proteinExistence type="predicted"/>
<evidence type="ECO:0008006" key="3">
    <source>
        <dbReference type="Google" id="ProtNLM"/>
    </source>
</evidence>